<feature type="non-terminal residue" evidence="2">
    <location>
        <position position="1"/>
    </location>
</feature>
<proteinExistence type="predicted"/>
<feature type="non-terminal residue" evidence="2">
    <location>
        <position position="259"/>
    </location>
</feature>
<gene>
    <name evidence="2" type="ORF">S01H1_54631</name>
</gene>
<organism evidence="2">
    <name type="scientific">marine sediment metagenome</name>
    <dbReference type="NCBI Taxonomy" id="412755"/>
    <lineage>
        <taxon>unclassified sequences</taxon>
        <taxon>metagenomes</taxon>
        <taxon>ecological metagenomes</taxon>
    </lineage>
</organism>
<comment type="caution">
    <text evidence="2">The sequence shown here is derived from an EMBL/GenBank/DDBJ whole genome shotgun (WGS) entry which is preliminary data.</text>
</comment>
<evidence type="ECO:0000313" key="2">
    <source>
        <dbReference type="EMBL" id="GAG18776.1"/>
    </source>
</evidence>
<accession>X0X187</accession>
<feature type="domain" description="DUF362" evidence="1">
    <location>
        <begin position="67"/>
        <end position="259"/>
    </location>
</feature>
<reference evidence="2" key="1">
    <citation type="journal article" date="2014" name="Front. Microbiol.">
        <title>High frequency of phylogenetically diverse reductive dehalogenase-homologous genes in deep subseafloor sedimentary metagenomes.</title>
        <authorList>
            <person name="Kawai M."/>
            <person name="Futagami T."/>
            <person name="Toyoda A."/>
            <person name="Takaki Y."/>
            <person name="Nishi S."/>
            <person name="Hori S."/>
            <person name="Arai W."/>
            <person name="Tsubouchi T."/>
            <person name="Morono Y."/>
            <person name="Uchiyama I."/>
            <person name="Ito T."/>
            <person name="Fujiyama A."/>
            <person name="Inagaki F."/>
            <person name="Takami H."/>
        </authorList>
    </citation>
    <scope>NUCLEOTIDE SEQUENCE</scope>
    <source>
        <strain evidence="2">Expedition CK06-06</strain>
    </source>
</reference>
<sequence>LGYVFALRQDVGAFILQTVSYEDVKSKKERNDAEIAVRRGPSPSKITREAVEALGGMRSFVKEGDKVLIKPNICGGNPKIEGSFTCHEVVEELVKMVREVNANPIVADADMIWTQFEPVAEEQGWMEWADRTNVPLVNLTKTERAYFDFGKESATGIVPVSKELVDADVIISVPTMKTHLLTSITIGMKNMYGTFPQENKAKYHRFGIEEVICDVNRAFTPNLTVIDGTVGGDAWGPLSCTPVYAQTVIASNDVVAADA</sequence>
<dbReference type="InterPro" id="IPR007160">
    <property type="entry name" value="DUF362"/>
</dbReference>
<dbReference type="Pfam" id="PF04015">
    <property type="entry name" value="DUF362"/>
    <property type="match status" value="1"/>
</dbReference>
<name>X0X187_9ZZZZ</name>
<dbReference type="EMBL" id="BARS01035459">
    <property type="protein sequence ID" value="GAG18776.1"/>
    <property type="molecule type" value="Genomic_DNA"/>
</dbReference>
<protein>
    <recommendedName>
        <fullName evidence="1">DUF362 domain-containing protein</fullName>
    </recommendedName>
</protein>
<dbReference type="AlphaFoldDB" id="X0X187"/>
<evidence type="ECO:0000259" key="1">
    <source>
        <dbReference type="Pfam" id="PF04015"/>
    </source>
</evidence>